<dbReference type="Gene3D" id="3.30.1370.10">
    <property type="entry name" value="K Homology domain, type 1"/>
    <property type="match status" value="1"/>
</dbReference>
<dbReference type="InterPro" id="IPR055256">
    <property type="entry name" value="KH_1_KHDC4/BBP-like"/>
</dbReference>
<dbReference type="EMBL" id="JAMQYH010000005">
    <property type="protein sequence ID" value="KAJ1687040.1"/>
    <property type="molecule type" value="Genomic_DNA"/>
</dbReference>
<feature type="compositionally biased region" description="Polar residues" evidence="3">
    <location>
        <begin position="392"/>
        <end position="402"/>
    </location>
</feature>
<evidence type="ECO:0000256" key="1">
    <source>
        <dbReference type="ARBA" id="ARBA00070402"/>
    </source>
</evidence>
<feature type="region of interest" description="Disordered" evidence="3">
    <location>
        <begin position="1"/>
        <end position="32"/>
    </location>
</feature>
<feature type="domain" description="KHDC4/BBP-like KH-domain type I" evidence="4">
    <location>
        <begin position="186"/>
        <end position="260"/>
    </location>
</feature>
<dbReference type="Proteomes" id="UP001151287">
    <property type="component" value="Unassembled WGS sequence"/>
</dbReference>
<evidence type="ECO:0000256" key="2">
    <source>
        <dbReference type="ARBA" id="ARBA00081001"/>
    </source>
</evidence>
<evidence type="ECO:0000313" key="7">
    <source>
        <dbReference type="Proteomes" id="UP001151287"/>
    </source>
</evidence>
<evidence type="ECO:0000259" key="5">
    <source>
        <dbReference type="Pfam" id="PF23469"/>
    </source>
</evidence>
<dbReference type="GO" id="GO:0005634">
    <property type="term" value="C:nucleus"/>
    <property type="evidence" value="ECO:0007669"/>
    <property type="project" value="InterPro"/>
</dbReference>
<accession>A0A9Q0C4B7</accession>
<organism evidence="6 7">
    <name type="scientific">Rhynchospora breviuscula</name>
    <dbReference type="NCBI Taxonomy" id="2022672"/>
    <lineage>
        <taxon>Eukaryota</taxon>
        <taxon>Viridiplantae</taxon>
        <taxon>Streptophyta</taxon>
        <taxon>Embryophyta</taxon>
        <taxon>Tracheophyta</taxon>
        <taxon>Spermatophyta</taxon>
        <taxon>Magnoliopsida</taxon>
        <taxon>Liliopsida</taxon>
        <taxon>Poales</taxon>
        <taxon>Cyperaceae</taxon>
        <taxon>Cyperoideae</taxon>
        <taxon>Rhynchosporeae</taxon>
        <taxon>Rhynchospora</taxon>
    </lineage>
</organism>
<dbReference type="GO" id="GO:0003723">
    <property type="term" value="F:RNA binding"/>
    <property type="evidence" value="ECO:0007669"/>
    <property type="project" value="InterPro"/>
</dbReference>
<dbReference type="AlphaFoldDB" id="A0A9Q0C4B7"/>
<name>A0A9Q0C4B7_9POAL</name>
<dbReference type="InterPro" id="IPR031121">
    <property type="entry name" value="RIK/BLOM7"/>
</dbReference>
<dbReference type="InterPro" id="IPR036612">
    <property type="entry name" value="KH_dom_type_1_sf"/>
</dbReference>
<feature type="compositionally biased region" description="Pro residues" evidence="3">
    <location>
        <begin position="480"/>
        <end position="496"/>
    </location>
</feature>
<dbReference type="OrthoDB" id="397265at2759"/>
<evidence type="ECO:0000256" key="3">
    <source>
        <dbReference type="SAM" id="MobiDB-lite"/>
    </source>
</evidence>
<evidence type="ECO:0000313" key="6">
    <source>
        <dbReference type="EMBL" id="KAJ1687040.1"/>
    </source>
</evidence>
<feature type="region of interest" description="Disordered" evidence="3">
    <location>
        <begin position="381"/>
        <end position="578"/>
    </location>
</feature>
<feature type="domain" description="ATP-dependent RNA helicase PRP5/DDX46/KHDC4 KH" evidence="5">
    <location>
        <begin position="83"/>
        <end position="172"/>
    </location>
</feature>
<gene>
    <name evidence="6" type="ORF">LUZ63_018430</name>
</gene>
<protein>
    <recommendedName>
        <fullName evidence="1">Protein RIK</fullName>
    </recommendedName>
    <alternativeName>
        <fullName evidence="2">Rough sheath 2-interacting KH domain protein</fullName>
    </alternativeName>
</protein>
<keyword evidence="7" id="KW-1185">Reference proteome</keyword>
<dbReference type="Pfam" id="PF22675">
    <property type="entry name" value="KH-I_KHDC4-BBP"/>
    <property type="match status" value="1"/>
</dbReference>
<evidence type="ECO:0000259" key="4">
    <source>
        <dbReference type="Pfam" id="PF22675"/>
    </source>
</evidence>
<feature type="compositionally biased region" description="Low complexity" evidence="3">
    <location>
        <begin position="381"/>
        <end position="391"/>
    </location>
</feature>
<reference evidence="6" key="1">
    <citation type="journal article" date="2022" name="Cell">
        <title>Repeat-based holocentromeres influence genome architecture and karyotype evolution.</title>
        <authorList>
            <person name="Hofstatter P.G."/>
            <person name="Thangavel G."/>
            <person name="Lux T."/>
            <person name="Neumann P."/>
            <person name="Vondrak T."/>
            <person name="Novak P."/>
            <person name="Zhang M."/>
            <person name="Costa L."/>
            <person name="Castellani M."/>
            <person name="Scott A."/>
            <person name="Toegelov H."/>
            <person name="Fuchs J."/>
            <person name="Mata-Sucre Y."/>
            <person name="Dias Y."/>
            <person name="Vanzela A.L.L."/>
            <person name="Huettel B."/>
            <person name="Almeida C.C.S."/>
            <person name="Simkova H."/>
            <person name="Souza G."/>
            <person name="Pedrosa-Harand A."/>
            <person name="Macas J."/>
            <person name="Mayer K.F.X."/>
            <person name="Houben A."/>
            <person name="Marques A."/>
        </authorList>
    </citation>
    <scope>NUCLEOTIDE SEQUENCE</scope>
    <source>
        <strain evidence="6">RhyBre1mFocal</strain>
    </source>
</reference>
<dbReference type="SUPFAM" id="SSF54791">
    <property type="entry name" value="Eukaryotic type KH-domain (KH-domain type I)"/>
    <property type="match status" value="1"/>
</dbReference>
<feature type="compositionally biased region" description="Polar residues" evidence="3">
    <location>
        <begin position="426"/>
        <end position="435"/>
    </location>
</feature>
<sequence>MTSEMSNASKEPKEESVSAVAKPRKRSKWDQPAEAFTSATVPLTINGTIGVSLPGVISVVSSPLTNLVPVSTLAQPKLQDELIAREIVINDAEPSVRCKLTKRLTQEEIEKSTGAIVITRGKYRPPNALPDSERPLYLHISASSHLKDVVERIKAVDKAASIVEDMLKQDLVVQPFTTCVFLGFVADPSLNVSSRIRGPNDQFINHIINETGATVVLRGRDSGNHSSDAEESSQPIHLFLSSSNAKSLESARILAENLLDTIASECGASRAQSSKVFSAIPPPPLLSTTPVVPVPVLPGVPPKSVPVLPAPHIYPPPVATPVSQPTVPPYFTNPVPTSGTHYNGYYEGIYPQATPLQQVALALKQASPAAVTPATVSVPVASPSASSAASSLPSMGSSTNGETNKRPTHKRKFQELPVSVSKGLTGDQQNLQQGSKFYKPGLEESNSNSRKANPSTIPPPRKLVELPTNELTAHHSNAMMPPPPPPKFAMPPPPPKFSSTKSPPTFERSNLSSKKSDLSHSHPMKPSAETLQAEPAADTLLKLVEYGEEEDDDEPDQAETSFKSNPTLRSGPKPFWAV</sequence>
<feature type="compositionally biased region" description="Acidic residues" evidence="3">
    <location>
        <begin position="546"/>
        <end position="557"/>
    </location>
</feature>
<feature type="compositionally biased region" description="Polar residues" evidence="3">
    <location>
        <begin position="444"/>
        <end position="455"/>
    </location>
</feature>
<dbReference type="FunFam" id="3.30.1370.10:FF:000037">
    <property type="entry name" value="KH domain protein"/>
    <property type="match status" value="1"/>
</dbReference>
<dbReference type="Pfam" id="PF23469">
    <property type="entry name" value="KH_12"/>
    <property type="match status" value="1"/>
</dbReference>
<dbReference type="PANTHER" id="PTHR15744">
    <property type="entry name" value="BLOM7"/>
    <property type="match status" value="1"/>
</dbReference>
<dbReference type="InterPro" id="IPR056149">
    <property type="entry name" value="PRP5/DDX46/KHDC4_KH"/>
</dbReference>
<feature type="compositionally biased region" description="Low complexity" evidence="3">
    <location>
        <begin position="497"/>
        <end position="513"/>
    </location>
</feature>
<comment type="caution">
    <text evidence="6">The sequence shown here is derived from an EMBL/GenBank/DDBJ whole genome shotgun (WGS) entry which is preliminary data.</text>
</comment>
<proteinExistence type="predicted"/>
<feature type="compositionally biased region" description="Polar residues" evidence="3">
    <location>
        <begin position="558"/>
        <end position="568"/>
    </location>
</feature>
<dbReference type="PANTHER" id="PTHR15744:SF0">
    <property type="entry name" value="KH HOMOLOGY DOMAIN-CONTAINING PROTEIN 4"/>
    <property type="match status" value="1"/>
</dbReference>